<dbReference type="PANTHER" id="PTHR11081:SF9">
    <property type="entry name" value="FLAP ENDONUCLEASE 1"/>
    <property type="match status" value="1"/>
</dbReference>
<dbReference type="GO" id="GO:0003677">
    <property type="term" value="F:DNA binding"/>
    <property type="evidence" value="ECO:0007669"/>
    <property type="project" value="InterPro"/>
</dbReference>
<dbReference type="Gene3D" id="3.40.50.1010">
    <property type="entry name" value="5'-nuclease"/>
    <property type="match status" value="1"/>
</dbReference>
<dbReference type="Proteomes" id="UP000184267">
    <property type="component" value="Unassembled WGS sequence"/>
</dbReference>
<dbReference type="EMBL" id="MNAD01001172">
    <property type="protein sequence ID" value="OJT07498.1"/>
    <property type="molecule type" value="Genomic_DNA"/>
</dbReference>
<evidence type="ECO:0000256" key="2">
    <source>
        <dbReference type="ARBA" id="ARBA00022759"/>
    </source>
</evidence>
<keyword evidence="2 6" id="KW-0540">Nuclease</keyword>
<accession>A0A1M2VIU9</accession>
<keyword evidence="1" id="KW-0479">Metal-binding</keyword>
<dbReference type="GO" id="GO:0046872">
    <property type="term" value="F:metal ion binding"/>
    <property type="evidence" value="ECO:0007669"/>
    <property type="project" value="UniProtKB-KW"/>
</dbReference>
<feature type="region of interest" description="Disordered" evidence="4">
    <location>
        <begin position="1"/>
        <end position="42"/>
    </location>
</feature>
<keyword evidence="3" id="KW-0460">Magnesium</keyword>
<feature type="domain" description="XPG-I" evidence="5">
    <location>
        <begin position="162"/>
        <end position="232"/>
    </location>
</feature>
<dbReference type="GO" id="GO:0017108">
    <property type="term" value="F:5'-flap endonuclease activity"/>
    <property type="evidence" value="ECO:0007669"/>
    <property type="project" value="TreeGrafter"/>
</dbReference>
<name>A0A1M2VIU9_TRAPU</name>
<protein>
    <submittedName>
        <fullName evidence="6">Flap endonuclease 1</fullName>
    </submittedName>
</protein>
<keyword evidence="7" id="KW-1185">Reference proteome</keyword>
<keyword evidence="2 6" id="KW-0255">Endonuclease</keyword>
<feature type="compositionally biased region" description="Low complexity" evidence="4">
    <location>
        <begin position="63"/>
        <end position="81"/>
    </location>
</feature>
<dbReference type="STRING" id="154538.A0A1M2VIU9"/>
<dbReference type="SMART" id="SM00279">
    <property type="entry name" value="HhH2"/>
    <property type="match status" value="1"/>
</dbReference>
<dbReference type="GO" id="GO:0006281">
    <property type="term" value="P:DNA repair"/>
    <property type="evidence" value="ECO:0007669"/>
    <property type="project" value="UniProtKB-ARBA"/>
</dbReference>
<dbReference type="OrthoDB" id="31113at2759"/>
<comment type="caution">
    <text evidence="6">The sequence shown here is derived from an EMBL/GenBank/DDBJ whole genome shotgun (WGS) entry which is preliminary data.</text>
</comment>
<dbReference type="SUPFAM" id="SSF47807">
    <property type="entry name" value="5' to 3' exonuclease, C-terminal subdomain"/>
    <property type="match status" value="1"/>
</dbReference>
<evidence type="ECO:0000256" key="4">
    <source>
        <dbReference type="SAM" id="MobiDB-lite"/>
    </source>
</evidence>
<dbReference type="InterPro" id="IPR036279">
    <property type="entry name" value="5-3_exonuclease_C_sf"/>
</dbReference>
<proteinExistence type="predicted"/>
<organism evidence="6 7">
    <name type="scientific">Trametes pubescens</name>
    <name type="common">White-rot fungus</name>
    <dbReference type="NCBI Taxonomy" id="154538"/>
    <lineage>
        <taxon>Eukaryota</taxon>
        <taxon>Fungi</taxon>
        <taxon>Dikarya</taxon>
        <taxon>Basidiomycota</taxon>
        <taxon>Agaricomycotina</taxon>
        <taxon>Agaricomycetes</taxon>
        <taxon>Polyporales</taxon>
        <taxon>Polyporaceae</taxon>
        <taxon>Trametes</taxon>
    </lineage>
</organism>
<dbReference type="CDD" id="cd09901">
    <property type="entry name" value="H3TH_FEN1-like"/>
    <property type="match status" value="1"/>
</dbReference>
<evidence type="ECO:0000259" key="5">
    <source>
        <dbReference type="SMART" id="SM00484"/>
    </source>
</evidence>
<dbReference type="InterPro" id="IPR006086">
    <property type="entry name" value="XPG-I_dom"/>
</dbReference>
<dbReference type="PRINTS" id="PR00853">
    <property type="entry name" value="XPGRADSUPER"/>
</dbReference>
<dbReference type="InterPro" id="IPR029060">
    <property type="entry name" value="PIN-like_dom_sf"/>
</dbReference>
<dbReference type="SUPFAM" id="SSF88723">
    <property type="entry name" value="PIN domain-like"/>
    <property type="match status" value="1"/>
</dbReference>
<dbReference type="InterPro" id="IPR008918">
    <property type="entry name" value="HhH2"/>
</dbReference>
<dbReference type="GO" id="GO:0008409">
    <property type="term" value="F:5'-3' exonuclease activity"/>
    <property type="evidence" value="ECO:0007669"/>
    <property type="project" value="TreeGrafter"/>
</dbReference>
<sequence>MAPPRRNGYDSIASHLESPRKFNNANDTGEPPYTPAPPGSLADISQLYEEYKHSIPRLPSLVEPPTAEPPSSTTSGVGVSSEDVEEAHVEYALSKSQHSLMIEEGKLWHGLAHSDDPEAVESILRSLAEELEIKSSLLSESYDRRTHPPTSETYEQSKEILQAMGVPYITPPGPFEAEALAASLVINGYADYVASEDTDVLVYEAPLIRNITSSSGPLVLISGADVRTVLQLDRPGYIDFALLLGTDFSQRIKNVGPARALKFIREHGSIERVLEHERQYPPRVPEVEYLQQVQLARNVFQTLPPTPDRVLLQQGEVDEDAVLAILEKYGLSRYVEAEDWDCGQALAGNYFSDNPIAE</sequence>
<dbReference type="GO" id="GO:0005737">
    <property type="term" value="C:cytoplasm"/>
    <property type="evidence" value="ECO:0007669"/>
    <property type="project" value="TreeGrafter"/>
</dbReference>
<evidence type="ECO:0000313" key="7">
    <source>
        <dbReference type="Proteomes" id="UP000184267"/>
    </source>
</evidence>
<dbReference type="SMART" id="SM00484">
    <property type="entry name" value="XPGI"/>
    <property type="match status" value="1"/>
</dbReference>
<evidence type="ECO:0000256" key="1">
    <source>
        <dbReference type="ARBA" id="ARBA00022723"/>
    </source>
</evidence>
<evidence type="ECO:0000256" key="3">
    <source>
        <dbReference type="ARBA" id="ARBA00022842"/>
    </source>
</evidence>
<keyword evidence="2 6" id="KW-0378">Hydrolase</keyword>
<feature type="region of interest" description="Disordered" evidence="4">
    <location>
        <begin position="55"/>
        <end position="83"/>
    </location>
</feature>
<reference evidence="6 7" key="1">
    <citation type="submission" date="2016-10" db="EMBL/GenBank/DDBJ databases">
        <title>Genome sequence of the basidiomycete white-rot fungus Trametes pubescens.</title>
        <authorList>
            <person name="Makela M.R."/>
            <person name="Granchi Z."/>
            <person name="Peng M."/>
            <person name="De Vries R.P."/>
            <person name="Grigoriev I."/>
            <person name="Riley R."/>
            <person name="Hilden K."/>
        </authorList>
    </citation>
    <scope>NUCLEOTIDE SEQUENCE [LARGE SCALE GENOMIC DNA]</scope>
    <source>
        <strain evidence="6 7">FBCC735</strain>
    </source>
</reference>
<dbReference type="AlphaFoldDB" id="A0A1M2VIU9"/>
<dbReference type="Pfam" id="PF00867">
    <property type="entry name" value="XPG_I"/>
    <property type="match status" value="1"/>
</dbReference>
<dbReference type="InterPro" id="IPR006084">
    <property type="entry name" value="XPG/Rad2"/>
</dbReference>
<gene>
    <name evidence="6" type="ORF">TRAPUB_1683</name>
</gene>
<dbReference type="GO" id="GO:0005634">
    <property type="term" value="C:nucleus"/>
    <property type="evidence" value="ECO:0007669"/>
    <property type="project" value="TreeGrafter"/>
</dbReference>
<dbReference type="PANTHER" id="PTHR11081">
    <property type="entry name" value="FLAP ENDONUCLEASE FAMILY MEMBER"/>
    <property type="match status" value="1"/>
</dbReference>
<dbReference type="Gene3D" id="1.10.150.20">
    <property type="entry name" value="5' to 3' exonuclease, C-terminal subdomain"/>
    <property type="match status" value="1"/>
</dbReference>
<dbReference type="OMA" id="YLAQAYD"/>
<evidence type="ECO:0000313" key="6">
    <source>
        <dbReference type="EMBL" id="OJT07498.1"/>
    </source>
</evidence>